<gene>
    <name evidence="6" type="ORF">UXM345_LOCUS37202</name>
    <name evidence="4" type="ORF">WKI299_LOCUS8639</name>
    <name evidence="5" type="ORF">XDN619_LOCUS17956</name>
</gene>
<dbReference type="AlphaFoldDB" id="A0A816T6K5"/>
<organism evidence="5 7">
    <name type="scientific">Rotaria magnacalcarata</name>
    <dbReference type="NCBI Taxonomy" id="392030"/>
    <lineage>
        <taxon>Eukaryota</taxon>
        <taxon>Metazoa</taxon>
        <taxon>Spiralia</taxon>
        <taxon>Gnathifera</taxon>
        <taxon>Rotifera</taxon>
        <taxon>Eurotatoria</taxon>
        <taxon>Bdelloidea</taxon>
        <taxon>Philodinida</taxon>
        <taxon>Philodinidae</taxon>
        <taxon>Rotaria</taxon>
    </lineage>
</organism>
<name>A0A816T6K5_9BILA</name>
<dbReference type="EMBL" id="CAJNRF010002799">
    <property type="protein sequence ID" value="CAF2042876.1"/>
    <property type="molecule type" value="Genomic_DNA"/>
</dbReference>
<sequence length="133" mass="14885">MKLFGFLFTILILSASFNIQAEGANVDLTPCLSANWTSCGISVGTFIYAKYNSWSNIDTKQAFGTTCHSQFKGGFHRWQWKWSGKFWCPSLSTSIIGTSTQWKSRNGAIEHAIQDYVTKMTSAGLLKVEQLNQ</sequence>
<evidence type="ECO:0000313" key="7">
    <source>
        <dbReference type="Proteomes" id="UP000663887"/>
    </source>
</evidence>
<comment type="caution">
    <text evidence="5">The sequence shown here is derived from an EMBL/GenBank/DDBJ whole genome shotgun (WGS) entry which is preliminary data.</text>
</comment>
<dbReference type="Proteomes" id="UP000663887">
    <property type="component" value="Unassembled WGS sequence"/>
</dbReference>
<dbReference type="EMBL" id="CAJNRG010007696">
    <property type="protein sequence ID" value="CAF2097216.1"/>
    <property type="molecule type" value="Genomic_DNA"/>
</dbReference>
<feature type="chain" id="PRO_5036413185" evidence="3">
    <location>
        <begin position="24"/>
        <end position="133"/>
    </location>
</feature>
<dbReference type="GO" id="GO:0042742">
    <property type="term" value="P:defense response to bacterium"/>
    <property type="evidence" value="ECO:0007669"/>
    <property type="project" value="UniProtKB-KW"/>
</dbReference>
<evidence type="ECO:0000256" key="3">
    <source>
        <dbReference type="SAM" id="SignalP"/>
    </source>
</evidence>
<proteinExistence type="predicted"/>
<accession>A0A816T6K5</accession>
<dbReference type="Proteomes" id="UP000663856">
    <property type="component" value="Unassembled WGS sequence"/>
</dbReference>
<evidence type="ECO:0000256" key="1">
    <source>
        <dbReference type="ARBA" id="ARBA00022529"/>
    </source>
</evidence>
<keyword evidence="1" id="KW-0929">Antimicrobial</keyword>
<dbReference type="InterPro" id="IPR024509">
    <property type="entry name" value="Anti-LPS_factor/Scygonadin"/>
</dbReference>
<dbReference type="Gene3D" id="3.30.160.320">
    <property type="match status" value="1"/>
</dbReference>
<dbReference type="Proteomes" id="UP000663842">
    <property type="component" value="Unassembled WGS sequence"/>
</dbReference>
<evidence type="ECO:0000313" key="5">
    <source>
        <dbReference type="EMBL" id="CAF2097216.1"/>
    </source>
</evidence>
<reference evidence="5" key="1">
    <citation type="submission" date="2021-02" db="EMBL/GenBank/DDBJ databases">
        <authorList>
            <person name="Nowell W R."/>
        </authorList>
    </citation>
    <scope>NUCLEOTIDE SEQUENCE</scope>
</reference>
<keyword evidence="3" id="KW-0732">Signal</keyword>
<evidence type="ECO:0000313" key="4">
    <source>
        <dbReference type="EMBL" id="CAF2042876.1"/>
    </source>
</evidence>
<keyword evidence="2" id="KW-0044">Antibiotic</keyword>
<evidence type="ECO:0000256" key="2">
    <source>
        <dbReference type="ARBA" id="ARBA00023022"/>
    </source>
</evidence>
<dbReference type="InterPro" id="IPR038539">
    <property type="entry name" value="Anti-LPS_factor/Scygonadin_sf"/>
</dbReference>
<dbReference type="Pfam" id="PF11630">
    <property type="entry name" value="Anti-LPS-SCYG"/>
    <property type="match status" value="1"/>
</dbReference>
<protein>
    <submittedName>
        <fullName evidence="5">Uncharacterized protein</fullName>
    </submittedName>
</protein>
<dbReference type="EMBL" id="CAJOBF010019473">
    <property type="protein sequence ID" value="CAF4376115.1"/>
    <property type="molecule type" value="Genomic_DNA"/>
</dbReference>
<feature type="signal peptide" evidence="3">
    <location>
        <begin position="1"/>
        <end position="23"/>
    </location>
</feature>
<evidence type="ECO:0000313" key="6">
    <source>
        <dbReference type="EMBL" id="CAF4376115.1"/>
    </source>
</evidence>